<keyword evidence="1" id="KW-0697">Rotamase</keyword>
<dbReference type="PANTHER" id="PTHR47833:SF2">
    <property type="entry name" value="PEPTIDYLPROLYL ISOMERASE"/>
    <property type="match status" value="1"/>
</dbReference>
<dbReference type="OrthoDB" id="1902587at2759"/>
<evidence type="ECO:0000256" key="2">
    <source>
        <dbReference type="SAM" id="MobiDB-lite"/>
    </source>
</evidence>
<dbReference type="EC" id="5.2.1.8" evidence="1"/>
<name>A0A2U1MLP8_ARTAN</name>
<evidence type="ECO:0000313" key="4">
    <source>
        <dbReference type="EMBL" id="PWA62144.1"/>
    </source>
</evidence>
<dbReference type="Proteomes" id="UP000245207">
    <property type="component" value="Unassembled WGS sequence"/>
</dbReference>
<dbReference type="GO" id="GO:0009507">
    <property type="term" value="C:chloroplast"/>
    <property type="evidence" value="ECO:0007669"/>
    <property type="project" value="InterPro"/>
</dbReference>
<evidence type="ECO:0000259" key="3">
    <source>
        <dbReference type="PROSITE" id="PS50059"/>
    </source>
</evidence>
<accession>A0A2U1MLP8</accession>
<evidence type="ECO:0000256" key="1">
    <source>
        <dbReference type="PROSITE-ProRule" id="PRU00277"/>
    </source>
</evidence>
<feature type="domain" description="PPIase FKBP-type" evidence="3">
    <location>
        <begin position="226"/>
        <end position="282"/>
    </location>
</feature>
<evidence type="ECO:0000313" key="5">
    <source>
        <dbReference type="Proteomes" id="UP000245207"/>
    </source>
</evidence>
<reference evidence="4 5" key="1">
    <citation type="journal article" date="2018" name="Mol. Plant">
        <title>The genome of Artemisia annua provides insight into the evolution of Asteraceae family and artemisinin biosynthesis.</title>
        <authorList>
            <person name="Shen Q."/>
            <person name="Zhang L."/>
            <person name="Liao Z."/>
            <person name="Wang S."/>
            <person name="Yan T."/>
            <person name="Shi P."/>
            <person name="Liu M."/>
            <person name="Fu X."/>
            <person name="Pan Q."/>
            <person name="Wang Y."/>
            <person name="Lv Z."/>
            <person name="Lu X."/>
            <person name="Zhang F."/>
            <person name="Jiang W."/>
            <person name="Ma Y."/>
            <person name="Chen M."/>
            <person name="Hao X."/>
            <person name="Li L."/>
            <person name="Tang Y."/>
            <person name="Lv G."/>
            <person name="Zhou Y."/>
            <person name="Sun X."/>
            <person name="Brodelius P.E."/>
            <person name="Rose J.K.C."/>
            <person name="Tang K."/>
        </authorList>
    </citation>
    <scope>NUCLEOTIDE SEQUENCE [LARGE SCALE GENOMIC DNA]</scope>
    <source>
        <strain evidence="5">cv. Huhao1</strain>
        <tissue evidence="4">Leaf</tissue>
    </source>
</reference>
<dbReference type="Gene3D" id="3.10.50.40">
    <property type="match status" value="1"/>
</dbReference>
<proteinExistence type="predicted"/>
<gene>
    <name evidence="4" type="ORF">CTI12_AA232990</name>
</gene>
<keyword evidence="1" id="KW-0413">Isomerase</keyword>
<dbReference type="InterPro" id="IPR044183">
    <property type="entry name" value="PNSL4/FKBP13-like"/>
</dbReference>
<dbReference type="PANTHER" id="PTHR47833">
    <property type="entry name" value="PHOTOSYNTHETIC NDH SUBUNIT OF LUMENAL LOCATION 4, CHLOROPLASTIC"/>
    <property type="match status" value="1"/>
</dbReference>
<dbReference type="InterPro" id="IPR001179">
    <property type="entry name" value="PPIase_FKBP_dom"/>
</dbReference>
<comment type="caution">
    <text evidence="4">The sequence shown here is derived from an EMBL/GenBank/DDBJ whole genome shotgun (WGS) entry which is preliminary data.</text>
</comment>
<dbReference type="PROSITE" id="PS50059">
    <property type="entry name" value="FKBP_PPIASE"/>
    <property type="match status" value="1"/>
</dbReference>
<dbReference type="SUPFAM" id="SSF54534">
    <property type="entry name" value="FKBP-like"/>
    <property type="match status" value="1"/>
</dbReference>
<dbReference type="STRING" id="35608.A0A2U1MLP8"/>
<comment type="catalytic activity">
    <reaction evidence="1">
        <text>[protein]-peptidylproline (omega=180) = [protein]-peptidylproline (omega=0)</text>
        <dbReference type="Rhea" id="RHEA:16237"/>
        <dbReference type="Rhea" id="RHEA-COMP:10747"/>
        <dbReference type="Rhea" id="RHEA-COMP:10748"/>
        <dbReference type="ChEBI" id="CHEBI:83833"/>
        <dbReference type="ChEBI" id="CHEBI:83834"/>
        <dbReference type="EC" id="5.2.1.8"/>
    </reaction>
</comment>
<dbReference type="GO" id="GO:0003755">
    <property type="term" value="F:peptidyl-prolyl cis-trans isomerase activity"/>
    <property type="evidence" value="ECO:0007669"/>
    <property type="project" value="UniProtKB-KW"/>
</dbReference>
<protein>
    <recommendedName>
        <fullName evidence="1">peptidylprolyl isomerase</fullName>
        <ecNumber evidence="1">5.2.1.8</ecNumber>
    </recommendedName>
</protein>
<keyword evidence="5" id="KW-1185">Reference proteome</keyword>
<dbReference type="InterPro" id="IPR046357">
    <property type="entry name" value="PPIase_dom_sf"/>
</dbReference>
<organism evidence="4 5">
    <name type="scientific">Artemisia annua</name>
    <name type="common">Sweet wormwood</name>
    <dbReference type="NCBI Taxonomy" id="35608"/>
    <lineage>
        <taxon>Eukaryota</taxon>
        <taxon>Viridiplantae</taxon>
        <taxon>Streptophyta</taxon>
        <taxon>Embryophyta</taxon>
        <taxon>Tracheophyta</taxon>
        <taxon>Spermatophyta</taxon>
        <taxon>Magnoliopsida</taxon>
        <taxon>eudicotyledons</taxon>
        <taxon>Gunneridae</taxon>
        <taxon>Pentapetalae</taxon>
        <taxon>asterids</taxon>
        <taxon>campanulids</taxon>
        <taxon>Asterales</taxon>
        <taxon>Asteraceae</taxon>
        <taxon>Asteroideae</taxon>
        <taxon>Anthemideae</taxon>
        <taxon>Artemisiinae</taxon>
        <taxon>Artemisia</taxon>
    </lineage>
</organism>
<feature type="region of interest" description="Disordered" evidence="2">
    <location>
        <begin position="1"/>
        <end position="24"/>
    </location>
</feature>
<sequence length="282" mass="32085">MSGNDHYRRFAAGGNGYEESDPRDAEIERLRQRVRELETNTFNRYKERVDSMATNSVVDEYEDGDDGYDNLFARRNHRQHQPHHRHHRPHLRQPQQQVLTTAIFVFLLRYIGIMPGIIQHSIHKSSSNGTLSNITSSRKEHCIILRISLKSSNATSRSIIRQSIPGTLWLSLAPVVLGMLFSFKDFLCLTFSNHMLMSLASLCLWVPSQLSVCCTELYQIVPAQKWKSGEKQTNKIPFIGKRTLKLPPQLGYSMRGAGCKGGSCIIPPHSVLFFDVEFIGKA</sequence>
<dbReference type="AlphaFoldDB" id="A0A2U1MLP8"/>
<dbReference type="EMBL" id="PKPP01004934">
    <property type="protein sequence ID" value="PWA62144.1"/>
    <property type="molecule type" value="Genomic_DNA"/>
</dbReference>